<dbReference type="RefSeq" id="WP_203818104.1">
    <property type="nucleotide sequence ID" value="NZ_BAAABP010000058.1"/>
</dbReference>
<sequence length="113" mass="12711">MTDELPWENYDRDRLRSGRSYPVGRDFVERCLRETGAVVGSLSFVGGTADPQHTAERFGLLDLFWFSDVPGRIAFNRARSPASHLFMRVWAVPSGQRRQAAQLLADGLPTACR</sequence>
<dbReference type="EMBL" id="BOMM01000029">
    <property type="protein sequence ID" value="GIE11590.1"/>
    <property type="molecule type" value="Genomic_DNA"/>
</dbReference>
<gene>
    <name evidence="1" type="ORF">Afe05nite_34300</name>
</gene>
<accession>A0A919IZB2</accession>
<evidence type="ECO:0000313" key="2">
    <source>
        <dbReference type="Proteomes" id="UP000598174"/>
    </source>
</evidence>
<proteinExistence type="predicted"/>
<name>A0A919IZB2_9ACTN</name>
<protein>
    <submittedName>
        <fullName evidence="1">Uncharacterized protein</fullName>
    </submittedName>
</protein>
<dbReference type="AlphaFoldDB" id="A0A919IZB2"/>
<keyword evidence="2" id="KW-1185">Reference proteome</keyword>
<dbReference type="Proteomes" id="UP000598174">
    <property type="component" value="Unassembled WGS sequence"/>
</dbReference>
<organism evidence="1 2">
    <name type="scientific">Paractinoplanes ferrugineus</name>
    <dbReference type="NCBI Taxonomy" id="113564"/>
    <lineage>
        <taxon>Bacteria</taxon>
        <taxon>Bacillati</taxon>
        <taxon>Actinomycetota</taxon>
        <taxon>Actinomycetes</taxon>
        <taxon>Micromonosporales</taxon>
        <taxon>Micromonosporaceae</taxon>
        <taxon>Paractinoplanes</taxon>
    </lineage>
</organism>
<evidence type="ECO:0000313" key="1">
    <source>
        <dbReference type="EMBL" id="GIE11590.1"/>
    </source>
</evidence>
<comment type="caution">
    <text evidence="1">The sequence shown here is derived from an EMBL/GenBank/DDBJ whole genome shotgun (WGS) entry which is preliminary data.</text>
</comment>
<reference evidence="1" key="1">
    <citation type="submission" date="2021-01" db="EMBL/GenBank/DDBJ databases">
        <title>Whole genome shotgun sequence of Actinoplanes ferrugineus NBRC 15555.</title>
        <authorList>
            <person name="Komaki H."/>
            <person name="Tamura T."/>
        </authorList>
    </citation>
    <scope>NUCLEOTIDE SEQUENCE</scope>
    <source>
        <strain evidence="1">NBRC 15555</strain>
    </source>
</reference>